<dbReference type="KEGG" id="rpe:RPE_2089"/>
<dbReference type="AlphaFoldDB" id="Q07PV1"/>
<dbReference type="EMBL" id="CP000463">
    <property type="protein sequence ID" value="ABJ06033.1"/>
    <property type="molecule type" value="Genomic_DNA"/>
</dbReference>
<reference evidence="1" key="1">
    <citation type="submission" date="2006-09" db="EMBL/GenBank/DDBJ databases">
        <title>Complete sequence of Rhodopseudomonas palustris BisA53.</title>
        <authorList>
            <consortium name="US DOE Joint Genome Institute"/>
            <person name="Copeland A."/>
            <person name="Lucas S."/>
            <person name="Lapidus A."/>
            <person name="Barry K."/>
            <person name="Detter J.C."/>
            <person name="Glavina del Rio T."/>
            <person name="Hammon N."/>
            <person name="Israni S."/>
            <person name="Dalin E."/>
            <person name="Tice H."/>
            <person name="Pitluck S."/>
            <person name="Chain P."/>
            <person name="Malfatti S."/>
            <person name="Shin M."/>
            <person name="Vergez L."/>
            <person name="Schmutz J."/>
            <person name="Larimer F."/>
            <person name="Land M."/>
            <person name="Hauser L."/>
            <person name="Pelletier D.A."/>
            <person name="Kyrpides N."/>
            <person name="Kim E."/>
            <person name="Harwood C.S."/>
            <person name="Oda Y."/>
            <person name="Richardson P."/>
        </authorList>
    </citation>
    <scope>NUCLEOTIDE SEQUENCE [LARGE SCALE GENOMIC DNA]</scope>
    <source>
        <strain evidence="1">BisA53</strain>
    </source>
</reference>
<name>Q07PV1_RHOP5</name>
<protein>
    <submittedName>
        <fullName evidence="1">Uncharacterized protein</fullName>
    </submittedName>
</protein>
<sequence>MMIHDDDDDDFQIDAQGNRVLIGLSLEETEEFQRLEETIANSCPRSQTGDQDWALPEDQRWLELFEKHETAKRPFLNIDYKIRH</sequence>
<organism evidence="1">
    <name type="scientific">Rhodopseudomonas palustris (strain BisA53)</name>
    <dbReference type="NCBI Taxonomy" id="316055"/>
    <lineage>
        <taxon>Bacteria</taxon>
        <taxon>Pseudomonadati</taxon>
        <taxon>Pseudomonadota</taxon>
        <taxon>Alphaproteobacteria</taxon>
        <taxon>Hyphomicrobiales</taxon>
        <taxon>Nitrobacteraceae</taxon>
        <taxon>Rhodopseudomonas</taxon>
    </lineage>
</organism>
<dbReference type="eggNOG" id="ENOG5030254">
    <property type="taxonomic scope" value="Bacteria"/>
</dbReference>
<proteinExistence type="predicted"/>
<dbReference type="HOGENOM" id="CLU_183555_0_0_5"/>
<evidence type="ECO:0000313" key="1">
    <source>
        <dbReference type="EMBL" id="ABJ06033.1"/>
    </source>
</evidence>
<gene>
    <name evidence="1" type="ordered locus">RPE_2089</name>
</gene>
<accession>Q07PV1</accession>